<keyword evidence="6" id="KW-1185">Reference proteome</keyword>
<dbReference type="EMBL" id="BOOU01000013">
    <property type="protein sequence ID" value="GII75934.1"/>
    <property type="molecule type" value="Genomic_DNA"/>
</dbReference>
<dbReference type="PANTHER" id="PTHR33744">
    <property type="entry name" value="CARBOHYDRATE DIACID REGULATOR"/>
    <property type="match status" value="1"/>
</dbReference>
<evidence type="ECO:0000313" key="5">
    <source>
        <dbReference type="EMBL" id="GII75934.1"/>
    </source>
</evidence>
<gene>
    <name evidence="5" type="ORF">Sru01_09160</name>
</gene>
<dbReference type="RefSeq" id="WP_239136908.1">
    <property type="nucleotide sequence ID" value="NZ_BOOU01000013.1"/>
</dbReference>
<evidence type="ECO:0000259" key="3">
    <source>
        <dbReference type="Pfam" id="PF13556"/>
    </source>
</evidence>
<sequence>MRIRDLLAIGGLPVRLLSDAAHLDRSFTGVHITDLPDPGRYLTGGELVLTGLTWRRTPGDSARFVAALAGARVAALGAGRALLGHVPDDLADACREYDLPLIDVPTEVSFRALAGLVETRLASAGAAGLRGALGRQRRIVAAVAEGGGLPALVELTSGELGVPAAVISASGTVVAGRLPAATARRLAGEWLAAPRLPHLVATEERAYTLFAVDRSHRAAGWALALGADVLDRADAGFEAAACAAMERARLEEGRRVERRLAAELVELAGSGMADPAELAARLRTCGVGPDEPYVVLAATADDPGAGVAGSAALGGQVLEEVLDRRVVAAVSPDVALALVPLRPPAGSPEDDHAAEVAKRHRNRIDPWSRPAVRSTVQMQAQPQVQRSVRALLDLLGDRVPGLQTALPGLRLSVGVSGAATGSGGIRGGAEEAGHARRLAEARGGGVVTSDEIYTHDLLLATVPDTVRRSFTERILNPLVEYDRRHRSELVRTLGTFLDCSGSWNLCAERLHVHVNTVRYRISRIEELTGKRLGSMADRVDLYLALRAG</sequence>
<reference evidence="5" key="1">
    <citation type="submission" date="2021-01" db="EMBL/GenBank/DDBJ databases">
        <title>Whole genome shotgun sequence of Sphaerisporangium rufum NBRC 109079.</title>
        <authorList>
            <person name="Komaki H."/>
            <person name="Tamura T."/>
        </authorList>
    </citation>
    <scope>NUCLEOTIDE SEQUENCE</scope>
    <source>
        <strain evidence="5">NBRC 109079</strain>
    </source>
</reference>
<comment type="similarity">
    <text evidence="1">Belongs to the CdaR family.</text>
</comment>
<protein>
    <recommendedName>
        <fullName evidence="7">PucR family transcriptional regulator</fullName>
    </recommendedName>
</protein>
<dbReference type="Pfam" id="PF07905">
    <property type="entry name" value="PucR"/>
    <property type="match status" value="1"/>
</dbReference>
<dbReference type="InterPro" id="IPR025736">
    <property type="entry name" value="PucR_C-HTH_dom"/>
</dbReference>
<feature type="domain" description="CdaR GGDEF-like" evidence="4">
    <location>
        <begin position="271"/>
        <end position="437"/>
    </location>
</feature>
<dbReference type="Pfam" id="PF17853">
    <property type="entry name" value="GGDEF_2"/>
    <property type="match status" value="1"/>
</dbReference>
<dbReference type="Proteomes" id="UP000655287">
    <property type="component" value="Unassembled WGS sequence"/>
</dbReference>
<accession>A0A919QXK0</accession>
<comment type="caution">
    <text evidence="5">The sequence shown here is derived from an EMBL/GenBank/DDBJ whole genome shotgun (WGS) entry which is preliminary data.</text>
</comment>
<feature type="domain" description="PucR C-terminal helix-turn-helix" evidence="3">
    <location>
        <begin position="489"/>
        <end position="547"/>
    </location>
</feature>
<dbReference type="AlphaFoldDB" id="A0A919QXK0"/>
<dbReference type="Pfam" id="PF13556">
    <property type="entry name" value="HTH_30"/>
    <property type="match status" value="1"/>
</dbReference>
<name>A0A919QXK0_9ACTN</name>
<proteinExistence type="inferred from homology"/>
<evidence type="ECO:0000313" key="6">
    <source>
        <dbReference type="Proteomes" id="UP000655287"/>
    </source>
</evidence>
<dbReference type="InterPro" id="IPR012914">
    <property type="entry name" value="PucR_dom"/>
</dbReference>
<evidence type="ECO:0000256" key="1">
    <source>
        <dbReference type="ARBA" id="ARBA00006754"/>
    </source>
</evidence>
<evidence type="ECO:0008006" key="7">
    <source>
        <dbReference type="Google" id="ProtNLM"/>
    </source>
</evidence>
<organism evidence="5 6">
    <name type="scientific">Sphaerisporangium rufum</name>
    <dbReference type="NCBI Taxonomy" id="1381558"/>
    <lineage>
        <taxon>Bacteria</taxon>
        <taxon>Bacillati</taxon>
        <taxon>Actinomycetota</taxon>
        <taxon>Actinomycetes</taxon>
        <taxon>Streptosporangiales</taxon>
        <taxon>Streptosporangiaceae</taxon>
        <taxon>Sphaerisporangium</taxon>
    </lineage>
</organism>
<feature type="domain" description="Purine catabolism PurC-like" evidence="2">
    <location>
        <begin position="10"/>
        <end position="113"/>
    </location>
</feature>
<dbReference type="PANTHER" id="PTHR33744:SF17">
    <property type="entry name" value="CONSERVED PROTEIN"/>
    <property type="match status" value="1"/>
</dbReference>
<dbReference type="InterPro" id="IPR042070">
    <property type="entry name" value="PucR_C-HTH_sf"/>
</dbReference>
<dbReference type="InterPro" id="IPR041522">
    <property type="entry name" value="CdaR_GGDEF"/>
</dbReference>
<evidence type="ECO:0000259" key="4">
    <source>
        <dbReference type="Pfam" id="PF17853"/>
    </source>
</evidence>
<dbReference type="InterPro" id="IPR051448">
    <property type="entry name" value="CdaR-like_regulators"/>
</dbReference>
<dbReference type="Gene3D" id="1.10.10.2840">
    <property type="entry name" value="PucR C-terminal helix-turn-helix domain"/>
    <property type="match status" value="1"/>
</dbReference>
<evidence type="ECO:0000259" key="2">
    <source>
        <dbReference type="Pfam" id="PF07905"/>
    </source>
</evidence>